<keyword evidence="1" id="KW-0472">Membrane</keyword>
<keyword evidence="1" id="KW-0812">Transmembrane</keyword>
<proteinExistence type="predicted"/>
<accession>A0A0G1L5R0</accession>
<keyword evidence="1" id="KW-1133">Transmembrane helix</keyword>
<name>A0A0G1L5R0_9BACT</name>
<reference evidence="2 3" key="1">
    <citation type="journal article" date="2015" name="Nature">
        <title>rRNA introns, odd ribosomes, and small enigmatic genomes across a large radiation of phyla.</title>
        <authorList>
            <person name="Brown C.T."/>
            <person name="Hug L.A."/>
            <person name="Thomas B.C."/>
            <person name="Sharon I."/>
            <person name="Castelle C.J."/>
            <person name="Singh A."/>
            <person name="Wilkins M.J."/>
            <person name="Williams K.H."/>
            <person name="Banfield J.F."/>
        </authorList>
    </citation>
    <scope>NUCLEOTIDE SEQUENCE [LARGE SCALE GENOMIC DNA]</scope>
</reference>
<protein>
    <submittedName>
        <fullName evidence="2">Uncharacterized protein</fullName>
    </submittedName>
</protein>
<dbReference type="EMBL" id="LCKF01000014">
    <property type="protein sequence ID" value="KKT91316.1"/>
    <property type="molecule type" value="Genomic_DNA"/>
</dbReference>
<feature type="transmembrane region" description="Helical" evidence="1">
    <location>
        <begin position="12"/>
        <end position="36"/>
    </location>
</feature>
<evidence type="ECO:0000313" key="2">
    <source>
        <dbReference type="EMBL" id="KKT91316.1"/>
    </source>
</evidence>
<dbReference type="AlphaFoldDB" id="A0A0G1L5R0"/>
<evidence type="ECO:0000313" key="3">
    <source>
        <dbReference type="Proteomes" id="UP000033966"/>
    </source>
</evidence>
<sequence length="151" mass="15441">MSFRKGQAALDFLMTYGWAIALVVIIAAVLFALGIFDVSNFVGSKAAGFSGVAVTGWKFDTAGGFTMKVSNQVGQPITVSNISVTIGSNTSNVATPFDLATGEASATQTFSGFASQIAGSGYTAKVTIAYTDKNSGFDYTSTGTLTGKATA</sequence>
<evidence type="ECO:0000256" key="1">
    <source>
        <dbReference type="SAM" id="Phobius"/>
    </source>
</evidence>
<gene>
    <name evidence="2" type="ORF">UW92_C0014G0016</name>
</gene>
<comment type="caution">
    <text evidence="2">The sequence shown here is derived from an EMBL/GenBank/DDBJ whole genome shotgun (WGS) entry which is preliminary data.</text>
</comment>
<organism evidence="2 3">
    <name type="scientific">Candidatus Jorgensenbacteria bacterium GW2011_GWA2_45_13</name>
    <dbReference type="NCBI Taxonomy" id="1618662"/>
    <lineage>
        <taxon>Bacteria</taxon>
        <taxon>Candidatus Joergenseniibacteriota</taxon>
    </lineage>
</organism>
<dbReference type="Proteomes" id="UP000033966">
    <property type="component" value="Unassembled WGS sequence"/>
</dbReference>